<sequence>MKHAAHKATAGSRQQFSFAKALFSSGKGFHCVRRVRAAQAANGGVVLGLDPAVAEKLNEVAPLTRRSIREAARAAERRNIMLSSASLAALVGTAATAMAFANPDETNTLLADASTTTTQMNRITSASSTVSRSEARESLSSDTAATQQTSNEGDWQLGDMSSLDTSLMSRSQANNPVVAALMDGDYGLLPDGFDPNHAVGTESNQYPWGQCTWYVYQRRAELGLPTSGTFGDARSWGVSASSLGYWVDNTARHTGDVVVFSPGQENADSYYGHVAVVEKVNADGSIEISESNANGLGVVSTRTFTAEQAAQFTYIHY</sequence>
<dbReference type="Proteomes" id="UP000216352">
    <property type="component" value="Unassembled WGS sequence"/>
</dbReference>
<comment type="caution">
    <text evidence="4">The sequence shown here is derived from an EMBL/GenBank/DDBJ whole genome shotgun (WGS) entry which is preliminary data.</text>
</comment>
<dbReference type="PROSITE" id="PS50911">
    <property type="entry name" value="CHAP"/>
    <property type="match status" value="1"/>
</dbReference>
<reference evidence="4 5" key="1">
    <citation type="journal article" date="2017" name="BMC Genomics">
        <title>Comparative genomic and phylogenomic analyses of the Bifidobacteriaceae family.</title>
        <authorList>
            <person name="Lugli G.A."/>
            <person name="Milani C."/>
            <person name="Turroni F."/>
            <person name="Duranti S."/>
            <person name="Mancabelli L."/>
            <person name="Mangifesta M."/>
            <person name="Ferrario C."/>
            <person name="Modesto M."/>
            <person name="Mattarelli P."/>
            <person name="Jiri K."/>
            <person name="van Sinderen D."/>
            <person name="Ventura M."/>
        </authorList>
    </citation>
    <scope>NUCLEOTIDE SEQUENCE [LARGE SCALE GENOMIC DNA]</scope>
    <source>
        <strain evidence="4 5">DSM 28807</strain>
    </source>
</reference>
<gene>
    <name evidence="4" type="ORF">BLEM_0442</name>
</gene>
<dbReference type="SUPFAM" id="SSF54001">
    <property type="entry name" value="Cysteine proteinases"/>
    <property type="match status" value="1"/>
</dbReference>
<proteinExistence type="predicted"/>
<dbReference type="AlphaFoldDB" id="A0A261FVG4"/>
<dbReference type="Pfam" id="PF05257">
    <property type="entry name" value="CHAP"/>
    <property type="match status" value="1"/>
</dbReference>
<evidence type="ECO:0000256" key="1">
    <source>
        <dbReference type="SAM" id="MobiDB-lite"/>
    </source>
</evidence>
<keyword evidence="2" id="KW-0472">Membrane</keyword>
<feature type="compositionally biased region" description="Polar residues" evidence="1">
    <location>
        <begin position="140"/>
        <end position="153"/>
    </location>
</feature>
<evidence type="ECO:0000256" key="2">
    <source>
        <dbReference type="SAM" id="Phobius"/>
    </source>
</evidence>
<dbReference type="Gene3D" id="3.90.1720.10">
    <property type="entry name" value="endopeptidase domain like (from Nostoc punctiforme)"/>
    <property type="match status" value="1"/>
</dbReference>
<evidence type="ECO:0000313" key="5">
    <source>
        <dbReference type="Proteomes" id="UP000216352"/>
    </source>
</evidence>
<accession>A0A261FVG4</accession>
<dbReference type="RefSeq" id="WP_072725002.1">
    <property type="nucleotide sequence ID" value="NZ_BDIS01000011.1"/>
</dbReference>
<feature type="domain" description="Peptidase C51" evidence="3">
    <location>
        <begin position="186"/>
        <end position="316"/>
    </location>
</feature>
<keyword evidence="2" id="KW-0812">Transmembrane</keyword>
<dbReference type="OrthoDB" id="3240061at2"/>
<keyword evidence="2" id="KW-1133">Transmembrane helix</keyword>
<keyword evidence="5" id="KW-1185">Reference proteome</keyword>
<evidence type="ECO:0000313" key="4">
    <source>
        <dbReference type="EMBL" id="OZG63177.1"/>
    </source>
</evidence>
<dbReference type="STRING" id="1603886.GCA_001895165_00956"/>
<name>A0A261FVG4_9BIFI</name>
<dbReference type="EMBL" id="MWWX01000002">
    <property type="protein sequence ID" value="OZG63177.1"/>
    <property type="molecule type" value="Genomic_DNA"/>
</dbReference>
<feature type="transmembrane region" description="Helical" evidence="2">
    <location>
        <begin position="79"/>
        <end position="101"/>
    </location>
</feature>
<evidence type="ECO:0000259" key="3">
    <source>
        <dbReference type="PROSITE" id="PS50911"/>
    </source>
</evidence>
<dbReference type="InterPro" id="IPR038765">
    <property type="entry name" value="Papain-like_cys_pep_sf"/>
</dbReference>
<protein>
    <submittedName>
        <fullName evidence="4">Amidase</fullName>
    </submittedName>
</protein>
<feature type="region of interest" description="Disordered" evidence="1">
    <location>
        <begin position="124"/>
        <end position="160"/>
    </location>
</feature>
<organism evidence="4 5">
    <name type="scientific">Bifidobacterium lemurum</name>
    <dbReference type="NCBI Taxonomy" id="1603886"/>
    <lineage>
        <taxon>Bacteria</taxon>
        <taxon>Bacillati</taxon>
        <taxon>Actinomycetota</taxon>
        <taxon>Actinomycetes</taxon>
        <taxon>Bifidobacteriales</taxon>
        <taxon>Bifidobacteriaceae</taxon>
        <taxon>Bifidobacterium</taxon>
    </lineage>
</organism>
<dbReference type="InterPro" id="IPR007921">
    <property type="entry name" value="CHAP_dom"/>
</dbReference>